<dbReference type="EMBL" id="CM001881">
    <property type="protein sequence ID" value="EOY21659.1"/>
    <property type="molecule type" value="Genomic_DNA"/>
</dbReference>
<organism evidence="1 2">
    <name type="scientific">Theobroma cacao</name>
    <name type="common">Cacao</name>
    <name type="synonym">Cocoa</name>
    <dbReference type="NCBI Taxonomy" id="3641"/>
    <lineage>
        <taxon>Eukaryota</taxon>
        <taxon>Viridiplantae</taxon>
        <taxon>Streptophyta</taxon>
        <taxon>Embryophyta</taxon>
        <taxon>Tracheophyta</taxon>
        <taxon>Spermatophyta</taxon>
        <taxon>Magnoliopsida</taxon>
        <taxon>eudicotyledons</taxon>
        <taxon>Gunneridae</taxon>
        <taxon>Pentapetalae</taxon>
        <taxon>rosids</taxon>
        <taxon>malvids</taxon>
        <taxon>Malvales</taxon>
        <taxon>Malvaceae</taxon>
        <taxon>Byttnerioideae</taxon>
        <taxon>Theobroma</taxon>
    </lineage>
</organism>
<evidence type="ECO:0000313" key="1">
    <source>
        <dbReference type="EMBL" id="EOY21659.1"/>
    </source>
</evidence>
<dbReference type="Proteomes" id="UP000026915">
    <property type="component" value="Chromosome 3"/>
</dbReference>
<proteinExistence type="predicted"/>
<gene>
    <name evidence="1" type="ORF">TCM_013691</name>
</gene>
<accession>A0A061G3U7</accession>
<dbReference type="Gramene" id="EOY21659">
    <property type="protein sequence ID" value="EOY21659"/>
    <property type="gene ID" value="TCM_013691"/>
</dbReference>
<dbReference type="HOGENOM" id="CLU_2745152_0_0_1"/>
<evidence type="ECO:0000313" key="2">
    <source>
        <dbReference type="Proteomes" id="UP000026915"/>
    </source>
</evidence>
<dbReference type="AlphaFoldDB" id="A0A061G3U7"/>
<keyword evidence="2" id="KW-1185">Reference proteome</keyword>
<sequence>MIATWSDSDESQIEEEKVAANLCYMERYVNTEVKERNMIDEHNYNDKIEEFEAITFMDIDFALPIYNKEKS</sequence>
<dbReference type="InParanoid" id="A0A061G3U7"/>
<protein>
    <submittedName>
        <fullName evidence="1">Uncharacterized protein</fullName>
    </submittedName>
</protein>
<name>A0A061G3U7_THECC</name>
<reference evidence="1 2" key="1">
    <citation type="journal article" date="2013" name="Genome Biol.">
        <title>The genome sequence of the most widely cultivated cacao type and its use to identify candidate genes regulating pod color.</title>
        <authorList>
            <person name="Motamayor J.C."/>
            <person name="Mockaitis K."/>
            <person name="Schmutz J."/>
            <person name="Haiminen N."/>
            <person name="Iii D.L."/>
            <person name="Cornejo O."/>
            <person name="Findley S.D."/>
            <person name="Zheng P."/>
            <person name="Utro F."/>
            <person name="Royaert S."/>
            <person name="Saski C."/>
            <person name="Jenkins J."/>
            <person name="Podicheti R."/>
            <person name="Zhao M."/>
            <person name="Scheffler B.E."/>
            <person name="Stack J.C."/>
            <person name="Feltus F.A."/>
            <person name="Mustiga G.M."/>
            <person name="Amores F."/>
            <person name="Phillips W."/>
            <person name="Marelli J.P."/>
            <person name="May G.D."/>
            <person name="Shapiro H."/>
            <person name="Ma J."/>
            <person name="Bustamante C.D."/>
            <person name="Schnell R.J."/>
            <person name="Main D."/>
            <person name="Gilbert D."/>
            <person name="Parida L."/>
            <person name="Kuhn D.N."/>
        </authorList>
    </citation>
    <scope>NUCLEOTIDE SEQUENCE [LARGE SCALE GENOMIC DNA]</scope>
    <source>
        <strain evidence="2">cv. Matina 1-6</strain>
    </source>
</reference>